<dbReference type="EC" id="3.2.1.-" evidence="13"/>
<comment type="catalytic activity">
    <reaction evidence="10">
        <text>N(4)-(alpha-D-Man-(1-&gt;2)-alpha-D-Man-(1-&gt;2)-alpha-D-Man-(1-&gt;3)-[alpha-D-Man-(1-&gt;2)-alpha-D-Man-(1-&gt;3)-[alpha-D-Man-(1-&gt;2)-alpha-D-Man-(1-&gt;6)]-alpha-D-Man-(1-&gt;6)]-beta-D-Man-(1-&gt;4)-beta-D-GlcNAc-(1-&gt;4)-beta-D-GlcNAc)-L-asparaginyl-[protein] (N-glucan mannose isomer 9A1,2,3B1,2,3) + 4 H2O = N(4)-(alpha-D-Man-(1-&gt;3)-[alpha-D-Man-(1-&gt;3)-[alpha-D-Man-(1-&gt;6)]-alpha-D-Man-(1-&gt;6)]-beta-D-Man-(1-&gt;4)-beta-D-GlcNAc-(1-&gt;4)-beta-D-GlcNAc)-L-asparaginyl-[protein] (N-glucan mannose isomer 5A1,2) + 4 beta-D-mannose</text>
        <dbReference type="Rhea" id="RHEA:56008"/>
        <dbReference type="Rhea" id="RHEA-COMP:14356"/>
        <dbReference type="Rhea" id="RHEA-COMP:14367"/>
        <dbReference type="ChEBI" id="CHEBI:15377"/>
        <dbReference type="ChEBI" id="CHEBI:28563"/>
        <dbReference type="ChEBI" id="CHEBI:59087"/>
        <dbReference type="ChEBI" id="CHEBI:139493"/>
        <dbReference type="EC" id="3.2.1.113"/>
    </reaction>
</comment>
<keyword evidence="12" id="KW-0106">Calcium</keyword>
<evidence type="ECO:0000256" key="9">
    <source>
        <dbReference type="ARBA" id="ARBA00047669"/>
    </source>
</evidence>
<feature type="signal peptide" evidence="14">
    <location>
        <begin position="1"/>
        <end position="24"/>
    </location>
</feature>
<evidence type="ECO:0000256" key="11">
    <source>
        <dbReference type="PIRSR" id="PIRSR601382-1"/>
    </source>
</evidence>
<protein>
    <recommendedName>
        <fullName evidence="13">alpha-1,2-Mannosidase</fullName>
        <ecNumber evidence="13">3.2.1.-</ecNumber>
    </recommendedName>
</protein>
<sequence>MSSKTGLAISALLIGVAPITLASATWKRSSPQPDNARAHEVRKAFQTAWDGYYEKSFPHDTLLPISGRASDDRNAWGVTVVDALSTAIVMEEPGITNRILQHISTIDFTTTKEKDAAVSLFETNIRYLGGLIAGYDLLNGPSRKLVDTSNLQYIETLLTQATTLADGLSIAFDTPTGIPRDSVYLNPIPRTGGSDTNGPAGFGTLILEWTRLSDLSGNKTYSELAKKAQKFLLEPTGVPEAYPGLVGYTVDISDGKFTDNNGGWGGGIDSFYEYLIKMYLYDKEEFGEYKDRWVLAAESTMKYLASHPTSRKDLTFLADYDGRKINPWSSHLASFAGGNFILAGVILDEPKYTEFGITLAGSYYEAYKQTASKIGPEGFQWVTLNTNNTPPAQEAEFYERAGFWATSKSYLLRPETIESLYYAYRVTGDKKYQNMAWDAFKAIQDLCRTGYGFSGLEDVTQQNGGGRDDFQQSFFLAETLKYLYLVFANESEVQFQGRGKSQFVFNTEAHPFRLRG</sequence>
<dbReference type="GO" id="GO:0016020">
    <property type="term" value="C:membrane"/>
    <property type="evidence" value="ECO:0007669"/>
    <property type="project" value="InterPro"/>
</dbReference>
<organism evidence="15 16">
    <name type="scientific">Conoideocrella luteorostrata</name>
    <dbReference type="NCBI Taxonomy" id="1105319"/>
    <lineage>
        <taxon>Eukaryota</taxon>
        <taxon>Fungi</taxon>
        <taxon>Dikarya</taxon>
        <taxon>Ascomycota</taxon>
        <taxon>Pezizomycotina</taxon>
        <taxon>Sordariomycetes</taxon>
        <taxon>Hypocreomycetidae</taxon>
        <taxon>Hypocreales</taxon>
        <taxon>Clavicipitaceae</taxon>
        <taxon>Conoideocrella</taxon>
    </lineage>
</organism>
<dbReference type="InterPro" id="IPR036026">
    <property type="entry name" value="Seven-hairpin_glycosidases"/>
</dbReference>
<comment type="caution">
    <text evidence="15">The sequence shown here is derived from an EMBL/GenBank/DDBJ whole genome shotgun (WGS) entry which is preliminary data.</text>
</comment>
<evidence type="ECO:0000256" key="6">
    <source>
        <dbReference type="ARBA" id="ARBA00023157"/>
    </source>
</evidence>
<evidence type="ECO:0000256" key="5">
    <source>
        <dbReference type="ARBA" id="ARBA00022801"/>
    </source>
</evidence>
<evidence type="ECO:0000256" key="13">
    <source>
        <dbReference type="RuleBase" id="RU361193"/>
    </source>
</evidence>
<feature type="binding site" evidence="12">
    <location>
        <position position="507"/>
    </location>
    <ligand>
        <name>Ca(2+)</name>
        <dbReference type="ChEBI" id="CHEBI:29108"/>
    </ligand>
</feature>
<evidence type="ECO:0000256" key="3">
    <source>
        <dbReference type="ARBA" id="ARBA00007658"/>
    </source>
</evidence>
<dbReference type="FunFam" id="1.50.10.10:FF:000047">
    <property type="entry name" value="Mannosyl-oligosaccharide alpha-1,2-mannosidase"/>
    <property type="match status" value="1"/>
</dbReference>
<dbReference type="EMBL" id="JASWJB010000250">
    <property type="protein sequence ID" value="KAK2592708.1"/>
    <property type="molecule type" value="Genomic_DNA"/>
</dbReference>
<evidence type="ECO:0000256" key="8">
    <source>
        <dbReference type="ARBA" id="ARBA00023295"/>
    </source>
</evidence>
<dbReference type="PRINTS" id="PR00747">
    <property type="entry name" value="GLYHDRLASE47"/>
</dbReference>
<evidence type="ECO:0000256" key="10">
    <source>
        <dbReference type="ARBA" id="ARBA00048605"/>
    </source>
</evidence>
<evidence type="ECO:0000256" key="1">
    <source>
        <dbReference type="ARBA" id="ARBA00001913"/>
    </source>
</evidence>
<evidence type="ECO:0000256" key="2">
    <source>
        <dbReference type="ARBA" id="ARBA00004922"/>
    </source>
</evidence>
<evidence type="ECO:0000256" key="14">
    <source>
        <dbReference type="SAM" id="SignalP"/>
    </source>
</evidence>
<dbReference type="GO" id="GO:0005509">
    <property type="term" value="F:calcium ion binding"/>
    <property type="evidence" value="ECO:0007669"/>
    <property type="project" value="InterPro"/>
</dbReference>
<dbReference type="Pfam" id="PF01532">
    <property type="entry name" value="Glyco_hydro_47"/>
    <property type="match status" value="1"/>
</dbReference>
<feature type="chain" id="PRO_5042508977" description="alpha-1,2-Mannosidase" evidence="14">
    <location>
        <begin position="25"/>
        <end position="516"/>
    </location>
</feature>
<gene>
    <name evidence="15" type="primary">mns1B_3</name>
    <name evidence="15" type="ORF">QQS21_009583</name>
</gene>
<name>A0AAJ0FVI0_9HYPO</name>
<dbReference type="InterPro" id="IPR001382">
    <property type="entry name" value="Glyco_hydro_47"/>
</dbReference>
<evidence type="ECO:0000256" key="12">
    <source>
        <dbReference type="PIRSR" id="PIRSR601382-2"/>
    </source>
</evidence>
<comment type="catalytic activity">
    <reaction evidence="9">
        <text>N(4)-(alpha-D-Man-(1-&gt;2)-alpha-D-Man-(1-&gt;2)-alpha-D-Man-(1-&gt;3)-[alpha-D-Man-(1-&gt;3)-[alpha-D-Man-(1-&gt;2)-alpha-D-Man-(1-&gt;6)]-alpha-D-Man-(1-&gt;6)]-beta-D-Man-(1-&gt;4)-beta-D-GlcNAc-(1-&gt;4)-beta-D-GlcNAc)-L-asparaginyl-[protein] (N-glucan mannose isomer 8A1,2,3B1,3) + 3 H2O = N(4)-(alpha-D-Man-(1-&gt;3)-[alpha-D-Man-(1-&gt;3)-[alpha-D-Man-(1-&gt;6)]-alpha-D-Man-(1-&gt;6)]-beta-D-Man-(1-&gt;4)-beta-D-GlcNAc-(1-&gt;4)-beta-D-GlcNAc)-L-asparaginyl-[protein] (N-glucan mannose isomer 5A1,2) + 3 beta-D-mannose</text>
        <dbReference type="Rhea" id="RHEA:56028"/>
        <dbReference type="Rhea" id="RHEA-COMP:14358"/>
        <dbReference type="Rhea" id="RHEA-COMP:14367"/>
        <dbReference type="ChEBI" id="CHEBI:15377"/>
        <dbReference type="ChEBI" id="CHEBI:28563"/>
        <dbReference type="ChEBI" id="CHEBI:59087"/>
        <dbReference type="ChEBI" id="CHEBI:60628"/>
        <dbReference type="EC" id="3.2.1.113"/>
    </reaction>
</comment>
<dbReference type="AlphaFoldDB" id="A0AAJ0FVI0"/>
<dbReference type="PANTHER" id="PTHR11742">
    <property type="entry name" value="MANNOSYL-OLIGOSACCHARIDE ALPHA-1,2-MANNOSIDASE-RELATED"/>
    <property type="match status" value="1"/>
</dbReference>
<evidence type="ECO:0000313" key="16">
    <source>
        <dbReference type="Proteomes" id="UP001251528"/>
    </source>
</evidence>
<dbReference type="GO" id="GO:0005783">
    <property type="term" value="C:endoplasmic reticulum"/>
    <property type="evidence" value="ECO:0007669"/>
    <property type="project" value="TreeGrafter"/>
</dbReference>
<keyword evidence="8 13" id="KW-0326">Glycosidase</keyword>
<keyword evidence="5 13" id="KW-0378">Hydrolase</keyword>
<keyword evidence="7" id="KW-0325">Glycoprotein</keyword>
<dbReference type="GO" id="GO:0005975">
    <property type="term" value="P:carbohydrate metabolic process"/>
    <property type="evidence" value="ECO:0007669"/>
    <property type="project" value="InterPro"/>
</dbReference>
<keyword evidence="6" id="KW-1015">Disulfide bond</keyword>
<keyword evidence="16" id="KW-1185">Reference proteome</keyword>
<dbReference type="Proteomes" id="UP001251528">
    <property type="component" value="Unassembled WGS sequence"/>
</dbReference>
<feature type="active site" evidence="11">
    <location>
        <position position="415"/>
    </location>
</feature>
<feature type="active site" description="Proton donor" evidence="11">
    <location>
        <position position="377"/>
    </location>
</feature>
<dbReference type="InterPro" id="IPR050749">
    <property type="entry name" value="Glycosyl_Hydrolase_47"/>
</dbReference>
<comment type="pathway">
    <text evidence="2">Protein modification; protein glycosylation.</text>
</comment>
<evidence type="ECO:0000256" key="7">
    <source>
        <dbReference type="ARBA" id="ARBA00023180"/>
    </source>
</evidence>
<dbReference type="Gene3D" id="1.50.10.10">
    <property type="match status" value="1"/>
</dbReference>
<dbReference type="PANTHER" id="PTHR11742:SF101">
    <property type="entry name" value="MANNOSYL-OLIGOSACCHARIDE ALPHA-1,2-MANNOSIDASE 1B"/>
    <property type="match status" value="1"/>
</dbReference>
<accession>A0AAJ0FVI0</accession>
<comment type="similarity">
    <text evidence="3 13">Belongs to the glycosyl hydrolase 47 family.</text>
</comment>
<keyword evidence="4 14" id="KW-0732">Signal</keyword>
<dbReference type="GO" id="GO:0036503">
    <property type="term" value="P:ERAD pathway"/>
    <property type="evidence" value="ECO:0007669"/>
    <property type="project" value="UniProtKB-ARBA"/>
</dbReference>
<dbReference type="SUPFAM" id="SSF48225">
    <property type="entry name" value="Seven-hairpin glycosidases"/>
    <property type="match status" value="1"/>
</dbReference>
<dbReference type="GO" id="GO:0004571">
    <property type="term" value="F:mannosyl-oligosaccharide 1,2-alpha-mannosidase activity"/>
    <property type="evidence" value="ECO:0007669"/>
    <property type="project" value="UniProtKB-EC"/>
</dbReference>
<keyword evidence="12" id="KW-0479">Metal-binding</keyword>
<feature type="active site" evidence="11">
    <location>
        <position position="269"/>
    </location>
</feature>
<dbReference type="InterPro" id="IPR012341">
    <property type="entry name" value="6hp_glycosidase-like_sf"/>
</dbReference>
<feature type="active site" description="Proton donor" evidence="11">
    <location>
        <position position="122"/>
    </location>
</feature>
<comment type="cofactor">
    <cofactor evidence="1 12">
        <name>Ca(2+)</name>
        <dbReference type="ChEBI" id="CHEBI:29108"/>
    </cofactor>
</comment>
<evidence type="ECO:0000256" key="4">
    <source>
        <dbReference type="ARBA" id="ARBA00022729"/>
    </source>
</evidence>
<evidence type="ECO:0000313" key="15">
    <source>
        <dbReference type="EMBL" id="KAK2592708.1"/>
    </source>
</evidence>
<proteinExistence type="inferred from homology"/>
<reference evidence="15" key="1">
    <citation type="submission" date="2023-06" db="EMBL/GenBank/DDBJ databases">
        <title>Conoideocrella luteorostrata (Hypocreales: Clavicipitaceae), a potential biocontrol fungus for elongate hemlock scale in United States Christmas tree production areas.</title>
        <authorList>
            <person name="Barrett H."/>
            <person name="Lovett B."/>
            <person name="Macias A.M."/>
            <person name="Stajich J.E."/>
            <person name="Kasson M.T."/>
        </authorList>
    </citation>
    <scope>NUCLEOTIDE SEQUENCE</scope>
    <source>
        <strain evidence="15">ARSEF 14590</strain>
    </source>
</reference>